<dbReference type="PANTHER" id="PTHR32071">
    <property type="entry name" value="TRANSCRIPTIONAL REGULATORY PROTEIN"/>
    <property type="match status" value="1"/>
</dbReference>
<dbReference type="InterPro" id="IPR009057">
    <property type="entry name" value="Homeodomain-like_sf"/>
</dbReference>
<dbReference type="Gene3D" id="3.40.50.300">
    <property type="entry name" value="P-loop containing nucleotide triphosphate hydrolases"/>
    <property type="match status" value="1"/>
</dbReference>
<feature type="domain" description="Sigma-54 factor interaction" evidence="6">
    <location>
        <begin position="347"/>
        <end position="576"/>
    </location>
</feature>
<dbReference type="PROSITE" id="PS00676">
    <property type="entry name" value="SIGMA54_INTERACT_2"/>
    <property type="match status" value="1"/>
</dbReference>
<dbReference type="PANTHER" id="PTHR32071:SF57">
    <property type="entry name" value="C4-DICARBOXYLATE TRANSPORT TRANSCRIPTIONAL REGULATORY PROTEIN DCTD"/>
    <property type="match status" value="1"/>
</dbReference>
<dbReference type="Pfam" id="PF13426">
    <property type="entry name" value="PAS_9"/>
    <property type="match status" value="1"/>
</dbReference>
<dbReference type="InterPro" id="IPR035965">
    <property type="entry name" value="PAS-like_dom_sf"/>
</dbReference>
<evidence type="ECO:0000256" key="5">
    <source>
        <dbReference type="ARBA" id="ARBA00023163"/>
    </source>
</evidence>
<dbReference type="FunFam" id="3.40.50.300:FF:000006">
    <property type="entry name" value="DNA-binding transcriptional regulator NtrC"/>
    <property type="match status" value="1"/>
</dbReference>
<dbReference type="CDD" id="cd00130">
    <property type="entry name" value="PAS"/>
    <property type="match status" value="1"/>
</dbReference>
<keyword evidence="4" id="KW-0238">DNA-binding</keyword>
<dbReference type="EMBL" id="FMJE01000003">
    <property type="protein sequence ID" value="SCM80747.1"/>
    <property type="molecule type" value="Genomic_DNA"/>
</dbReference>
<dbReference type="Gene3D" id="3.30.450.40">
    <property type="match status" value="1"/>
</dbReference>
<keyword evidence="1" id="KW-0547">Nucleotide-binding</keyword>
<dbReference type="SUPFAM" id="SSF46689">
    <property type="entry name" value="Homeodomain-like"/>
    <property type="match status" value="1"/>
</dbReference>
<protein>
    <submittedName>
        <fullName evidence="8">Signal-transduction and transcriptional-control protein</fullName>
    </submittedName>
</protein>
<dbReference type="PROSITE" id="PS00688">
    <property type="entry name" value="SIGMA54_INTERACT_3"/>
    <property type="match status" value="1"/>
</dbReference>
<dbReference type="SMART" id="SM00382">
    <property type="entry name" value="AAA"/>
    <property type="match status" value="1"/>
</dbReference>
<dbReference type="InterPro" id="IPR058031">
    <property type="entry name" value="AAA_lid_NorR"/>
</dbReference>
<dbReference type="Gene3D" id="3.30.450.20">
    <property type="entry name" value="PAS domain"/>
    <property type="match status" value="1"/>
</dbReference>
<evidence type="ECO:0000259" key="7">
    <source>
        <dbReference type="PROSITE" id="PS50112"/>
    </source>
</evidence>
<dbReference type="Pfam" id="PF01590">
    <property type="entry name" value="GAF"/>
    <property type="match status" value="1"/>
</dbReference>
<gene>
    <name evidence="8" type="primary">stc</name>
    <name evidence="8" type="ORF">KL86SPO_30925</name>
</gene>
<dbReference type="InterPro" id="IPR027417">
    <property type="entry name" value="P-loop_NTPase"/>
</dbReference>
<dbReference type="CDD" id="cd00009">
    <property type="entry name" value="AAA"/>
    <property type="match status" value="1"/>
</dbReference>
<organism evidence="8">
    <name type="scientific">uncultured Sporomusa sp</name>
    <dbReference type="NCBI Taxonomy" id="307249"/>
    <lineage>
        <taxon>Bacteria</taxon>
        <taxon>Bacillati</taxon>
        <taxon>Bacillota</taxon>
        <taxon>Negativicutes</taxon>
        <taxon>Selenomonadales</taxon>
        <taxon>Sporomusaceae</taxon>
        <taxon>Sporomusa</taxon>
        <taxon>environmental samples</taxon>
    </lineage>
</organism>
<dbReference type="AlphaFoldDB" id="A0A212LTC3"/>
<dbReference type="SUPFAM" id="SSF52540">
    <property type="entry name" value="P-loop containing nucleoside triphosphate hydrolases"/>
    <property type="match status" value="1"/>
</dbReference>
<dbReference type="PROSITE" id="PS50045">
    <property type="entry name" value="SIGMA54_INTERACT_4"/>
    <property type="match status" value="1"/>
</dbReference>
<keyword evidence="5" id="KW-0804">Transcription</keyword>
<dbReference type="RefSeq" id="WP_288183994.1">
    <property type="nucleotide sequence ID" value="NZ_LT608335.1"/>
</dbReference>
<keyword evidence="3" id="KW-0805">Transcription regulation</keyword>
<dbReference type="InterPro" id="IPR002197">
    <property type="entry name" value="HTH_Fis"/>
</dbReference>
<evidence type="ECO:0000256" key="2">
    <source>
        <dbReference type="ARBA" id="ARBA00022840"/>
    </source>
</evidence>
<dbReference type="InterPro" id="IPR000014">
    <property type="entry name" value="PAS"/>
</dbReference>
<dbReference type="PROSITE" id="PS50112">
    <property type="entry name" value="PAS"/>
    <property type="match status" value="1"/>
</dbReference>
<evidence type="ECO:0000256" key="4">
    <source>
        <dbReference type="ARBA" id="ARBA00023125"/>
    </source>
</evidence>
<keyword evidence="2" id="KW-0067">ATP-binding</keyword>
<dbReference type="SUPFAM" id="SSF55785">
    <property type="entry name" value="PYP-like sensor domain (PAS domain)"/>
    <property type="match status" value="1"/>
</dbReference>
<dbReference type="InterPro" id="IPR025944">
    <property type="entry name" value="Sigma_54_int_dom_CS"/>
</dbReference>
<dbReference type="Pfam" id="PF02954">
    <property type="entry name" value="HTH_8"/>
    <property type="match status" value="1"/>
</dbReference>
<accession>A0A212LTC3</accession>
<dbReference type="Pfam" id="PF00158">
    <property type="entry name" value="Sigma54_activat"/>
    <property type="match status" value="1"/>
</dbReference>
<proteinExistence type="predicted"/>
<sequence>MTIISLPMKDPVYHEWEKFLSTGNPYTCKARQQIIESWARCYHEGIDPYDDNIHHWLDDLSLSEVLKRKEKLIEAAKPFMSRLYEFFKGSGFIVVLTDENGCILAMVCDEDTRQNPMTKYFYPGVSWKEETVGTNAIGTVIKLREPLQVSGAEHYCKKIHAFSCSAASIYDCDGQITGVLNISYAFHASHLHALGIVTVIADAVTAQLSMSQKNCEIALINKRMASLKNTVSDGVLIVDNHEAVIEINPAGRAMLGKPEQHIIGTELRQLFDGKSGEILTSSKSYHQVEIIVDAHGGSRHFAASREPVFNEQDVLAGGIIVLRPIKQLKHMAQRSSGDAAVLQFNDIIGESFQIREAVHVATRAANTAANVLLTGESGTGKEIFAQAIHNHSDRHNGPFVAVNCGAIPRELIGSELFGYDEGAFTGAKRGGKPGKFELASGGTLFFDEIGDMPPEQQTALLRVIQERKVTRIGSDKIIPIDIRLICATNKNLLEEVNKGTFRLDLYYRLHVLSILIPPLRERREDIQLLFDHFLERVSRAQGCTFAVQSEVMTYLHRYYWPGNVRELQNVVEHAACLAEDKVISVELLPEVLYAQSSLMKIAVPQVNEVIFTREQRQKMAGFAERNRIIAKLDAFAGNVSRAAKELGISRNTLYKKMRLYAIKN</sequence>
<dbReference type="InterPro" id="IPR029016">
    <property type="entry name" value="GAF-like_dom_sf"/>
</dbReference>
<dbReference type="Gene3D" id="1.10.10.60">
    <property type="entry name" value="Homeodomain-like"/>
    <property type="match status" value="1"/>
</dbReference>
<dbReference type="Gene3D" id="1.10.8.60">
    <property type="match status" value="1"/>
</dbReference>
<dbReference type="GO" id="GO:0006355">
    <property type="term" value="P:regulation of DNA-templated transcription"/>
    <property type="evidence" value="ECO:0007669"/>
    <property type="project" value="InterPro"/>
</dbReference>
<dbReference type="SMART" id="SM00091">
    <property type="entry name" value="PAS"/>
    <property type="match status" value="1"/>
</dbReference>
<evidence type="ECO:0000256" key="3">
    <source>
        <dbReference type="ARBA" id="ARBA00023015"/>
    </source>
</evidence>
<dbReference type="InterPro" id="IPR003593">
    <property type="entry name" value="AAA+_ATPase"/>
</dbReference>
<dbReference type="GO" id="GO:0043565">
    <property type="term" value="F:sequence-specific DNA binding"/>
    <property type="evidence" value="ECO:0007669"/>
    <property type="project" value="InterPro"/>
</dbReference>
<feature type="domain" description="PAS" evidence="7">
    <location>
        <begin position="220"/>
        <end position="272"/>
    </location>
</feature>
<reference evidence="8" key="1">
    <citation type="submission" date="2016-08" db="EMBL/GenBank/DDBJ databases">
        <authorList>
            <person name="Seilhamer J.J."/>
        </authorList>
    </citation>
    <scope>NUCLEOTIDE SEQUENCE</scope>
    <source>
        <strain evidence="8">86</strain>
    </source>
</reference>
<evidence type="ECO:0000313" key="8">
    <source>
        <dbReference type="EMBL" id="SCM80747.1"/>
    </source>
</evidence>
<name>A0A212LTC3_9FIRM</name>
<dbReference type="PRINTS" id="PR01590">
    <property type="entry name" value="HTHFIS"/>
</dbReference>
<dbReference type="InterPro" id="IPR003018">
    <property type="entry name" value="GAF"/>
</dbReference>
<dbReference type="Pfam" id="PF25601">
    <property type="entry name" value="AAA_lid_14"/>
    <property type="match status" value="1"/>
</dbReference>
<evidence type="ECO:0000259" key="6">
    <source>
        <dbReference type="PROSITE" id="PS50045"/>
    </source>
</evidence>
<dbReference type="InterPro" id="IPR025662">
    <property type="entry name" value="Sigma_54_int_dom_ATP-bd_1"/>
</dbReference>
<dbReference type="PROSITE" id="PS00675">
    <property type="entry name" value="SIGMA54_INTERACT_1"/>
    <property type="match status" value="1"/>
</dbReference>
<dbReference type="InterPro" id="IPR002078">
    <property type="entry name" value="Sigma_54_int"/>
</dbReference>
<dbReference type="GO" id="GO:0005524">
    <property type="term" value="F:ATP binding"/>
    <property type="evidence" value="ECO:0007669"/>
    <property type="project" value="UniProtKB-KW"/>
</dbReference>
<evidence type="ECO:0000256" key="1">
    <source>
        <dbReference type="ARBA" id="ARBA00022741"/>
    </source>
</evidence>
<dbReference type="InterPro" id="IPR025943">
    <property type="entry name" value="Sigma_54_int_dom_ATP-bd_2"/>
</dbReference>